<organism evidence="5 6">
    <name type="scientific">Heterostelium pallidum (strain ATCC 26659 / Pp 5 / PN500)</name>
    <name type="common">Cellular slime mold</name>
    <name type="synonym">Polysphondylium pallidum</name>
    <dbReference type="NCBI Taxonomy" id="670386"/>
    <lineage>
        <taxon>Eukaryota</taxon>
        <taxon>Amoebozoa</taxon>
        <taxon>Evosea</taxon>
        <taxon>Eumycetozoa</taxon>
        <taxon>Dictyostelia</taxon>
        <taxon>Acytosteliales</taxon>
        <taxon>Acytosteliaceae</taxon>
        <taxon>Heterostelium</taxon>
    </lineage>
</organism>
<gene>
    <name evidence="5" type="ORF">PPL_04310</name>
</gene>
<dbReference type="AlphaFoldDB" id="D3B775"/>
<dbReference type="EMBL" id="ADBJ01000018">
    <property type="protein sequence ID" value="EFA82618.1"/>
    <property type="molecule type" value="Genomic_DNA"/>
</dbReference>
<dbReference type="PANTHER" id="PTHR21368">
    <property type="entry name" value="50S RIBOSOMAL PROTEIN L9"/>
    <property type="match status" value="1"/>
</dbReference>
<dbReference type="Gene3D" id="3.10.430.100">
    <property type="entry name" value="Ribosomal protein L9, C-terminal domain"/>
    <property type="match status" value="1"/>
</dbReference>
<comment type="similarity">
    <text evidence="1">Belongs to the bacterial ribosomal protein bL9 family.</text>
</comment>
<dbReference type="RefSeq" id="XP_020434735.1">
    <property type="nucleotide sequence ID" value="XM_020575215.1"/>
</dbReference>
<keyword evidence="6" id="KW-1185">Reference proteome</keyword>
<dbReference type="NCBIfam" id="TIGR00158">
    <property type="entry name" value="L9"/>
    <property type="match status" value="1"/>
</dbReference>
<dbReference type="STRING" id="670386.D3B775"/>
<dbReference type="InterPro" id="IPR009027">
    <property type="entry name" value="Ribosomal_bL9/RNase_H1_N"/>
</dbReference>
<evidence type="ECO:0000256" key="3">
    <source>
        <dbReference type="ARBA" id="ARBA00023274"/>
    </source>
</evidence>
<dbReference type="SUPFAM" id="SSF55658">
    <property type="entry name" value="L9 N-domain-like"/>
    <property type="match status" value="1"/>
</dbReference>
<dbReference type="InterPro" id="IPR000244">
    <property type="entry name" value="Ribosomal_bL9"/>
</dbReference>
<protein>
    <recommendedName>
        <fullName evidence="4">Ribosomal protein L9 domain-containing protein</fullName>
    </recommendedName>
</protein>
<dbReference type="FunCoup" id="D3B775">
    <property type="interactions" value="276"/>
</dbReference>
<dbReference type="GO" id="GO:1990904">
    <property type="term" value="C:ribonucleoprotein complex"/>
    <property type="evidence" value="ECO:0007669"/>
    <property type="project" value="UniProtKB-KW"/>
</dbReference>
<dbReference type="GO" id="GO:0006412">
    <property type="term" value="P:translation"/>
    <property type="evidence" value="ECO:0007669"/>
    <property type="project" value="InterPro"/>
</dbReference>
<evidence type="ECO:0000313" key="5">
    <source>
        <dbReference type="EMBL" id="EFA82618.1"/>
    </source>
</evidence>
<dbReference type="SUPFAM" id="SSF55653">
    <property type="entry name" value="Ribosomal protein L9 C-domain"/>
    <property type="match status" value="1"/>
</dbReference>
<sequence length="185" mass="20899">MLSQICYKTGTSRLFNQALNNNVVGQIRNISKSVPIILTQNVEGVGQIGEEMAVTKGYARNFFFMKGYAVPATHESRKKYEEYSRNIDYGSRRSNKEEQSALKKLKKNNLILVMRKPNADGSAKIEITTDNISYSLKRRKSINIEPKDITPEGPIDQFGNHNVNLLIGETTVPIIVKYEAMINNN</sequence>
<dbReference type="InParanoid" id="D3B775"/>
<dbReference type="Pfam" id="PF01281">
    <property type="entry name" value="Ribosomal_L9_N"/>
    <property type="match status" value="1"/>
</dbReference>
<dbReference type="InterPro" id="IPR036935">
    <property type="entry name" value="Ribosomal_bL9_N_sf"/>
</dbReference>
<evidence type="ECO:0000256" key="2">
    <source>
        <dbReference type="ARBA" id="ARBA00022980"/>
    </source>
</evidence>
<keyword evidence="2" id="KW-0689">Ribosomal protein</keyword>
<proteinExistence type="inferred from homology"/>
<dbReference type="InterPro" id="IPR020070">
    <property type="entry name" value="Ribosomal_bL9_N"/>
</dbReference>
<name>D3B775_HETP5</name>
<reference evidence="5 6" key="1">
    <citation type="journal article" date="2011" name="Genome Res.">
        <title>Phylogeny-wide analysis of social amoeba genomes highlights ancient origins for complex intercellular communication.</title>
        <authorList>
            <person name="Heidel A.J."/>
            <person name="Lawal H.M."/>
            <person name="Felder M."/>
            <person name="Schilde C."/>
            <person name="Helps N.R."/>
            <person name="Tunggal B."/>
            <person name="Rivero F."/>
            <person name="John U."/>
            <person name="Schleicher M."/>
            <person name="Eichinger L."/>
            <person name="Platzer M."/>
            <person name="Noegel A.A."/>
            <person name="Schaap P."/>
            <person name="Gloeckner G."/>
        </authorList>
    </citation>
    <scope>NUCLEOTIDE SEQUENCE [LARGE SCALE GENOMIC DNA]</scope>
    <source>
        <strain evidence="6">ATCC 26659 / Pp 5 / PN500</strain>
    </source>
</reference>
<dbReference type="GO" id="GO:0003735">
    <property type="term" value="F:structural constituent of ribosome"/>
    <property type="evidence" value="ECO:0007669"/>
    <property type="project" value="InterPro"/>
</dbReference>
<keyword evidence="3" id="KW-0687">Ribonucleoprotein</keyword>
<dbReference type="InterPro" id="IPR036791">
    <property type="entry name" value="Ribosomal_bL9_C_sf"/>
</dbReference>
<dbReference type="Proteomes" id="UP000001396">
    <property type="component" value="Unassembled WGS sequence"/>
</dbReference>
<comment type="caution">
    <text evidence="5">The sequence shown here is derived from an EMBL/GenBank/DDBJ whole genome shotgun (WGS) entry which is preliminary data.</text>
</comment>
<dbReference type="Gene3D" id="3.40.5.10">
    <property type="entry name" value="Ribosomal protein L9, N-terminal domain"/>
    <property type="match status" value="1"/>
</dbReference>
<dbReference type="GeneID" id="31359797"/>
<dbReference type="GO" id="GO:0005840">
    <property type="term" value="C:ribosome"/>
    <property type="evidence" value="ECO:0007669"/>
    <property type="project" value="UniProtKB-KW"/>
</dbReference>
<dbReference type="InterPro" id="IPR020594">
    <property type="entry name" value="Ribosomal_bL9_bac/chp"/>
</dbReference>
<feature type="domain" description="Ribosomal protein L9" evidence="4">
    <location>
        <begin position="35"/>
        <end position="80"/>
    </location>
</feature>
<evidence type="ECO:0000256" key="1">
    <source>
        <dbReference type="ARBA" id="ARBA00010605"/>
    </source>
</evidence>
<evidence type="ECO:0000259" key="4">
    <source>
        <dbReference type="Pfam" id="PF01281"/>
    </source>
</evidence>
<dbReference type="OMA" id="ARNFFFM"/>
<accession>D3B775</accession>
<evidence type="ECO:0000313" key="6">
    <source>
        <dbReference type="Proteomes" id="UP000001396"/>
    </source>
</evidence>